<evidence type="ECO:0000256" key="1">
    <source>
        <dbReference type="ARBA" id="ARBA00004127"/>
    </source>
</evidence>
<feature type="domain" description="Major facilitator superfamily (MFS) profile" evidence="9">
    <location>
        <begin position="51"/>
        <end position="541"/>
    </location>
</feature>
<keyword evidence="11" id="KW-1185">Reference proteome</keyword>
<reference evidence="11" key="1">
    <citation type="journal article" date="2014" name="BMC Genomics">
        <title>Genome characteristics reveal the impact of lichenization on lichen-forming fungus Endocarpon pusillum Hedwig (Verrucariales, Ascomycota).</title>
        <authorList>
            <person name="Wang Y.-Y."/>
            <person name="Liu B."/>
            <person name="Zhang X.-Y."/>
            <person name="Zhou Q.-M."/>
            <person name="Zhang T."/>
            <person name="Li H."/>
            <person name="Yu Y.-F."/>
            <person name="Zhang X.-L."/>
            <person name="Hao X.-Y."/>
            <person name="Wang M."/>
            <person name="Wang L."/>
            <person name="Wei J.-C."/>
        </authorList>
    </citation>
    <scope>NUCLEOTIDE SEQUENCE [LARGE SCALE GENOMIC DNA]</scope>
    <source>
        <strain evidence="11">Z07020 / HMAS-L-300199</strain>
    </source>
</reference>
<dbReference type="PRINTS" id="PR01036">
    <property type="entry name" value="TCRTETB"/>
</dbReference>
<keyword evidence="5 8" id="KW-1133">Transmembrane helix</keyword>
<dbReference type="OMA" id="MFINGWN"/>
<dbReference type="FunFam" id="1.20.1720.10:FF:000013">
    <property type="entry name" value="Related to multidrug resistance proteins"/>
    <property type="match status" value="1"/>
</dbReference>
<feature type="transmembrane region" description="Helical" evidence="8">
    <location>
        <begin position="379"/>
        <end position="397"/>
    </location>
</feature>
<keyword evidence="3" id="KW-0813">Transport</keyword>
<sequence>MVDPQRASDEPAANIEQMQQASHEVEGEAQQRGGPFNEQTKYMPPLRVITVFLACASVDLVALIDQTTLAVSLPMISANLQAGSLTSWIANGYFVTSTSFQLVYGRLSDIWSRKLILLVGLLIFFLGSLASSLSQTPLQLVVFRAITGIGGGGLMTIAQVIVSDVVTLRERGKYQGILGAVVALSNGVGPVIGGVIASQGAESWRWIFRLSLFLTVFTTGCVVFFMPLRKVEGSWQKKLKAVDFLGALLTLLASALVVLGLSWAGVEYAWSSVQVLATLSVGAFLAVSFILWEWKGHPYPLMPLNIFKERMVNGACLTMFVNGWNFVVQIYYIPIFYQFVYGYGPVKAGTLLLPLVLMQTLSSTLSGLVVSWLGRYREVILAGWAVWAVGLGLFSTLDEHSGLGKQVGYGLLTGLGVGQTLQPSLVAIQAGVSRKERAVVTATRNFVRNLGASFGLAAAGTVLNNCVRASLMKAGTGLSTAEIAVMIYSPSHLISGQETGSATSELFLRGYLRGFRFVFLIGAGLAVLAFCVAFFLMPELGLKRDDDQRLKREGKNKTLRKPEG</sequence>
<evidence type="ECO:0000256" key="6">
    <source>
        <dbReference type="ARBA" id="ARBA00023136"/>
    </source>
</evidence>
<feature type="transmembrane region" description="Helical" evidence="8">
    <location>
        <begin position="409"/>
        <end position="428"/>
    </location>
</feature>
<dbReference type="SUPFAM" id="SSF103473">
    <property type="entry name" value="MFS general substrate transporter"/>
    <property type="match status" value="1"/>
</dbReference>
<organism evidence="10 11">
    <name type="scientific">Endocarpon pusillum (strain Z07020 / HMAS-L-300199)</name>
    <name type="common">Lichen-forming fungus</name>
    <dbReference type="NCBI Taxonomy" id="1263415"/>
    <lineage>
        <taxon>Eukaryota</taxon>
        <taxon>Fungi</taxon>
        <taxon>Dikarya</taxon>
        <taxon>Ascomycota</taxon>
        <taxon>Pezizomycotina</taxon>
        <taxon>Eurotiomycetes</taxon>
        <taxon>Chaetothyriomycetidae</taxon>
        <taxon>Verrucariales</taxon>
        <taxon>Verrucariaceae</taxon>
        <taxon>Endocarpon</taxon>
    </lineage>
</organism>
<evidence type="ECO:0000256" key="4">
    <source>
        <dbReference type="ARBA" id="ARBA00022692"/>
    </source>
</evidence>
<feature type="transmembrane region" description="Helical" evidence="8">
    <location>
        <begin position="241"/>
        <end position="263"/>
    </location>
</feature>
<dbReference type="Gene3D" id="1.20.1250.20">
    <property type="entry name" value="MFS general substrate transporter like domains"/>
    <property type="match status" value="1"/>
</dbReference>
<dbReference type="InterPro" id="IPR020846">
    <property type="entry name" value="MFS_dom"/>
</dbReference>
<name>U1GXG1_ENDPU</name>
<comment type="similarity">
    <text evidence="2">Belongs to the major facilitator superfamily.</text>
</comment>
<dbReference type="GO" id="GO:0046943">
    <property type="term" value="F:carboxylic acid transmembrane transporter activity"/>
    <property type="evidence" value="ECO:0007669"/>
    <property type="project" value="UniProtKB-ARBA"/>
</dbReference>
<dbReference type="OrthoDB" id="6770063at2759"/>
<evidence type="ECO:0000313" key="10">
    <source>
        <dbReference type="EMBL" id="ERF76811.1"/>
    </source>
</evidence>
<feature type="transmembrane region" description="Helical" evidence="8">
    <location>
        <begin position="46"/>
        <end position="64"/>
    </location>
</feature>
<dbReference type="PROSITE" id="PS50850">
    <property type="entry name" value="MFS"/>
    <property type="match status" value="1"/>
</dbReference>
<dbReference type="GeneID" id="19242869"/>
<dbReference type="InterPro" id="IPR036259">
    <property type="entry name" value="MFS_trans_sf"/>
</dbReference>
<dbReference type="InterPro" id="IPR011701">
    <property type="entry name" value="MFS"/>
</dbReference>
<dbReference type="HOGENOM" id="CLU_000960_22_0_1"/>
<keyword evidence="4 8" id="KW-0812">Transmembrane</keyword>
<proteinExistence type="inferred from homology"/>
<dbReference type="AlphaFoldDB" id="U1GXG1"/>
<comment type="subcellular location">
    <subcellularLocation>
        <location evidence="1">Endomembrane system</location>
        <topology evidence="1">Multi-pass membrane protein</topology>
    </subcellularLocation>
</comment>
<feature type="transmembrane region" description="Helical" evidence="8">
    <location>
        <begin position="140"/>
        <end position="162"/>
    </location>
</feature>
<dbReference type="Proteomes" id="UP000019373">
    <property type="component" value="Unassembled WGS sequence"/>
</dbReference>
<feature type="transmembrane region" description="Helical" evidence="8">
    <location>
        <begin position="206"/>
        <end position="229"/>
    </location>
</feature>
<dbReference type="CDD" id="cd17502">
    <property type="entry name" value="MFS_Azr1_MDR_like"/>
    <property type="match status" value="1"/>
</dbReference>
<feature type="transmembrane region" description="Helical" evidence="8">
    <location>
        <begin position="352"/>
        <end position="372"/>
    </location>
</feature>
<evidence type="ECO:0000256" key="2">
    <source>
        <dbReference type="ARBA" id="ARBA00008335"/>
    </source>
</evidence>
<evidence type="ECO:0000256" key="5">
    <source>
        <dbReference type="ARBA" id="ARBA00022989"/>
    </source>
</evidence>
<dbReference type="RefSeq" id="XP_007785847.1">
    <property type="nucleotide sequence ID" value="XM_007787657.1"/>
</dbReference>
<evidence type="ECO:0000256" key="8">
    <source>
        <dbReference type="SAM" id="Phobius"/>
    </source>
</evidence>
<protein>
    <recommendedName>
        <fullName evidence="9">Major facilitator superfamily (MFS) profile domain-containing protein</fullName>
    </recommendedName>
</protein>
<keyword evidence="6 8" id="KW-0472">Membrane</keyword>
<evidence type="ECO:0000313" key="11">
    <source>
        <dbReference type="Proteomes" id="UP000019373"/>
    </source>
</evidence>
<dbReference type="Gene3D" id="1.20.1720.10">
    <property type="entry name" value="Multidrug resistance protein D"/>
    <property type="match status" value="1"/>
</dbReference>
<dbReference type="Pfam" id="PF07690">
    <property type="entry name" value="MFS_1"/>
    <property type="match status" value="1"/>
</dbReference>
<feature type="transmembrane region" description="Helical" evidence="8">
    <location>
        <begin position="517"/>
        <end position="537"/>
    </location>
</feature>
<feature type="transmembrane region" description="Helical" evidence="8">
    <location>
        <begin position="115"/>
        <end position="134"/>
    </location>
</feature>
<evidence type="ECO:0000259" key="9">
    <source>
        <dbReference type="PROSITE" id="PS50850"/>
    </source>
</evidence>
<feature type="transmembrane region" description="Helical" evidence="8">
    <location>
        <begin position="269"/>
        <end position="292"/>
    </location>
</feature>
<evidence type="ECO:0000256" key="3">
    <source>
        <dbReference type="ARBA" id="ARBA00022448"/>
    </source>
</evidence>
<gene>
    <name evidence="10" type="ORF">EPUS_07991</name>
</gene>
<dbReference type="GO" id="GO:0005886">
    <property type="term" value="C:plasma membrane"/>
    <property type="evidence" value="ECO:0007669"/>
    <property type="project" value="TreeGrafter"/>
</dbReference>
<dbReference type="EMBL" id="KE720699">
    <property type="protein sequence ID" value="ERF76811.1"/>
    <property type="molecule type" value="Genomic_DNA"/>
</dbReference>
<feature type="region of interest" description="Disordered" evidence="7">
    <location>
        <begin position="1"/>
        <end position="37"/>
    </location>
</feature>
<feature type="transmembrane region" description="Helical" evidence="8">
    <location>
        <begin position="174"/>
        <end position="200"/>
    </location>
</feature>
<feature type="transmembrane region" description="Helical" evidence="8">
    <location>
        <begin position="312"/>
        <end position="332"/>
    </location>
</feature>
<dbReference type="eggNOG" id="KOG0254">
    <property type="taxonomic scope" value="Eukaryota"/>
</dbReference>
<dbReference type="GO" id="GO:0012505">
    <property type="term" value="C:endomembrane system"/>
    <property type="evidence" value="ECO:0007669"/>
    <property type="project" value="UniProtKB-SubCell"/>
</dbReference>
<dbReference type="PANTHER" id="PTHR23501">
    <property type="entry name" value="MAJOR FACILITATOR SUPERFAMILY"/>
    <property type="match status" value="1"/>
</dbReference>
<evidence type="ECO:0000256" key="7">
    <source>
        <dbReference type="SAM" id="MobiDB-lite"/>
    </source>
</evidence>
<dbReference type="PANTHER" id="PTHR23501:SF189">
    <property type="entry name" value="DRUG TRANSPORTER, PUTATIVE (AFU_ORTHOLOGUE AFUA_4G03920)-RELATED"/>
    <property type="match status" value="1"/>
</dbReference>
<accession>U1GXG1</accession>
<feature type="transmembrane region" description="Helical" evidence="8">
    <location>
        <begin position="84"/>
        <end position="103"/>
    </location>
</feature>